<dbReference type="EMBL" id="JADNRY010000087">
    <property type="protein sequence ID" value="KAF9066470.1"/>
    <property type="molecule type" value="Genomic_DNA"/>
</dbReference>
<feature type="region of interest" description="Disordered" evidence="2">
    <location>
        <begin position="335"/>
        <end position="365"/>
    </location>
</feature>
<evidence type="ECO:0000313" key="4">
    <source>
        <dbReference type="Proteomes" id="UP000772434"/>
    </source>
</evidence>
<feature type="region of interest" description="Disordered" evidence="2">
    <location>
        <begin position="146"/>
        <end position="178"/>
    </location>
</feature>
<dbReference type="Proteomes" id="UP000772434">
    <property type="component" value="Unassembled WGS sequence"/>
</dbReference>
<gene>
    <name evidence="3" type="ORF">BDP27DRAFT_1330573</name>
</gene>
<feature type="coiled-coil region" evidence="1">
    <location>
        <begin position="185"/>
        <end position="244"/>
    </location>
</feature>
<keyword evidence="4" id="KW-1185">Reference proteome</keyword>
<protein>
    <submittedName>
        <fullName evidence="3">Uncharacterized protein</fullName>
    </submittedName>
</protein>
<evidence type="ECO:0000256" key="1">
    <source>
        <dbReference type="SAM" id="Coils"/>
    </source>
</evidence>
<reference evidence="3" key="1">
    <citation type="submission" date="2020-11" db="EMBL/GenBank/DDBJ databases">
        <authorList>
            <consortium name="DOE Joint Genome Institute"/>
            <person name="Ahrendt S."/>
            <person name="Riley R."/>
            <person name="Andreopoulos W."/>
            <person name="Labutti K."/>
            <person name="Pangilinan J."/>
            <person name="Ruiz-Duenas F.J."/>
            <person name="Barrasa J.M."/>
            <person name="Sanchez-Garcia M."/>
            <person name="Camarero S."/>
            <person name="Miyauchi S."/>
            <person name="Serrano A."/>
            <person name="Linde D."/>
            <person name="Babiker R."/>
            <person name="Drula E."/>
            <person name="Ayuso-Fernandez I."/>
            <person name="Pacheco R."/>
            <person name="Padilla G."/>
            <person name="Ferreira P."/>
            <person name="Barriuso J."/>
            <person name="Kellner H."/>
            <person name="Castanera R."/>
            <person name="Alfaro M."/>
            <person name="Ramirez L."/>
            <person name="Pisabarro A.G."/>
            <person name="Kuo A."/>
            <person name="Tritt A."/>
            <person name="Lipzen A."/>
            <person name="He G."/>
            <person name="Yan M."/>
            <person name="Ng V."/>
            <person name="Cullen D."/>
            <person name="Martin F."/>
            <person name="Rosso M.-N."/>
            <person name="Henrissat B."/>
            <person name="Hibbett D."/>
            <person name="Martinez A.T."/>
            <person name="Grigoriev I.V."/>
        </authorList>
    </citation>
    <scope>NUCLEOTIDE SEQUENCE</scope>
    <source>
        <strain evidence="3">AH 40177</strain>
    </source>
</reference>
<keyword evidence="1" id="KW-0175">Coiled coil</keyword>
<organism evidence="3 4">
    <name type="scientific">Rhodocollybia butyracea</name>
    <dbReference type="NCBI Taxonomy" id="206335"/>
    <lineage>
        <taxon>Eukaryota</taxon>
        <taxon>Fungi</taxon>
        <taxon>Dikarya</taxon>
        <taxon>Basidiomycota</taxon>
        <taxon>Agaricomycotina</taxon>
        <taxon>Agaricomycetes</taxon>
        <taxon>Agaricomycetidae</taxon>
        <taxon>Agaricales</taxon>
        <taxon>Marasmiineae</taxon>
        <taxon>Omphalotaceae</taxon>
        <taxon>Rhodocollybia</taxon>
    </lineage>
</organism>
<evidence type="ECO:0000256" key="2">
    <source>
        <dbReference type="SAM" id="MobiDB-lite"/>
    </source>
</evidence>
<dbReference type="OrthoDB" id="3050931at2759"/>
<dbReference type="AlphaFoldDB" id="A0A9P5PR51"/>
<name>A0A9P5PR51_9AGAR</name>
<comment type="caution">
    <text evidence="3">The sequence shown here is derived from an EMBL/GenBank/DDBJ whole genome shotgun (WGS) entry which is preliminary data.</text>
</comment>
<accession>A0A9P5PR51</accession>
<proteinExistence type="predicted"/>
<evidence type="ECO:0000313" key="3">
    <source>
        <dbReference type="EMBL" id="KAF9066470.1"/>
    </source>
</evidence>
<sequence>MLQIPSMLQMKEWYEMNPKIACKLCLQQQRPHCVPKVQYFDYTSCSFCADNATVCTWRVNELRYRVKKNLSIDDPTFNILEQQTKQLRSWYLQAATASSTTPTPIQIPTGPSLSAEQFQLRKVQHLLIEPTTAKIDLHTKVKETPALRVKPQKTATEQDPQTDADEPVVMRAGTQTSDNDAAALRAELEETRQSSDIKVRELEKRLKKAHEAAGAAEVQLAKQVEELKRELLDIKTEKDALSGRAQVLEDIHTSIVQKELIEHANIHVLIRFLSHARDDFASDLLTREQMLQTCDNLGEQLREVAARRLERAPLGFSPIEAVMCSRTRRTWDEAFNEDNVSGDDSPIFKDGNGNPRAQSGKPVPH</sequence>